<protein>
    <recommendedName>
        <fullName evidence="3">Dimethlysulfonioproprionate lyase DddL</fullName>
    </recommendedName>
</protein>
<dbReference type="EMBL" id="CP041238">
    <property type="protein sequence ID" value="QLL61508.1"/>
    <property type="molecule type" value="Genomic_DNA"/>
</dbReference>
<reference evidence="1 2" key="1">
    <citation type="submission" date="2019-06" db="EMBL/GenBank/DDBJ databases">
        <title>Complete genome sequence of Ensifer mexicanus ITTG R7 isolated from nodules of Acacia angustissima (Mill.) Kuntze.</title>
        <authorList>
            <person name="Rincon-Rosales R."/>
            <person name="Rogel M.A."/>
            <person name="Guerrero G."/>
            <person name="Rincon-Molina C.I."/>
            <person name="Lopez-Lopez A."/>
            <person name="Martinez-Romero E."/>
        </authorList>
    </citation>
    <scope>NUCLEOTIDE SEQUENCE [LARGE SCALE GENOMIC DNA]</scope>
    <source>
        <strain evidence="1 2">ITTG R7</strain>
    </source>
</reference>
<dbReference type="GO" id="GO:0047869">
    <property type="term" value="F:dimethylpropiothetin dethiomethylase activity"/>
    <property type="evidence" value="ECO:0007669"/>
    <property type="project" value="InterPro"/>
</dbReference>
<name>A0A859QW29_9HYPH</name>
<dbReference type="Proteomes" id="UP000510721">
    <property type="component" value="Chromosome"/>
</dbReference>
<evidence type="ECO:0008006" key="3">
    <source>
        <dbReference type="Google" id="ProtNLM"/>
    </source>
</evidence>
<dbReference type="Gene3D" id="2.60.120.10">
    <property type="entry name" value="Jelly Rolls"/>
    <property type="match status" value="1"/>
</dbReference>
<keyword evidence="2" id="KW-1185">Reference proteome</keyword>
<gene>
    <name evidence="1" type="ORF">FKV68_08635</name>
</gene>
<dbReference type="InterPro" id="IPR014710">
    <property type="entry name" value="RmlC-like_jellyroll"/>
</dbReference>
<evidence type="ECO:0000313" key="1">
    <source>
        <dbReference type="EMBL" id="QLL61508.1"/>
    </source>
</evidence>
<proteinExistence type="predicted"/>
<sequence>MGDILLKESVPLMAKFTAGKLIGLLDRRGVVLDIAKPECDTSLTSIACAILRDAALHSASHRRLSTGLQSLIGRLNWYRGRGGPFGSVKFEDNHIHALLAGPRALEHREDLRIGLTVLGPYTRFPDHNQFHSRVFLPLSDGEFRFGEGEWVRADIGDVMFNAAGYQCAIRCTRNPMLLLWCQLEAPERQ</sequence>
<accession>A0A859QW29</accession>
<evidence type="ECO:0000313" key="2">
    <source>
        <dbReference type="Proteomes" id="UP000510721"/>
    </source>
</evidence>
<dbReference type="InterPro" id="IPR031723">
    <property type="entry name" value="DMSP_lyase"/>
</dbReference>
<dbReference type="AlphaFoldDB" id="A0A859QW29"/>
<dbReference type="Pfam" id="PF16867">
    <property type="entry name" value="DMSP_lyase"/>
    <property type="match status" value="1"/>
</dbReference>
<dbReference type="KEGG" id="emx:FKV68_08635"/>
<organism evidence="1 2">
    <name type="scientific">Sinorhizobium mexicanum</name>
    <dbReference type="NCBI Taxonomy" id="375549"/>
    <lineage>
        <taxon>Bacteria</taxon>
        <taxon>Pseudomonadati</taxon>
        <taxon>Pseudomonadota</taxon>
        <taxon>Alphaproteobacteria</taxon>
        <taxon>Hyphomicrobiales</taxon>
        <taxon>Rhizobiaceae</taxon>
        <taxon>Sinorhizobium/Ensifer group</taxon>
        <taxon>Sinorhizobium</taxon>
    </lineage>
</organism>